<organism evidence="3 4">
    <name type="scientific">Ostreococcus lucimarinus (strain CCE9901)</name>
    <dbReference type="NCBI Taxonomy" id="436017"/>
    <lineage>
        <taxon>Eukaryota</taxon>
        <taxon>Viridiplantae</taxon>
        <taxon>Chlorophyta</taxon>
        <taxon>Mamiellophyceae</taxon>
        <taxon>Mamiellales</taxon>
        <taxon>Bathycoccaceae</taxon>
        <taxon>Ostreococcus</taxon>
    </lineage>
</organism>
<protein>
    <recommendedName>
        <fullName evidence="2">AB hydrolase-1 domain-containing protein</fullName>
    </recommendedName>
</protein>
<dbReference type="PANTHER" id="PTHR43689:SF1">
    <property type="entry name" value="ALPHA_BETA-HYDROLASES SUPERFAMILY PROTEIN"/>
    <property type="match status" value="1"/>
</dbReference>
<dbReference type="EMBL" id="CP000600">
    <property type="protein sequence ID" value="ABP00972.1"/>
    <property type="molecule type" value="Genomic_DNA"/>
</dbReference>
<dbReference type="PANTHER" id="PTHR43689">
    <property type="entry name" value="HYDROLASE"/>
    <property type="match status" value="1"/>
</dbReference>
<dbReference type="Proteomes" id="UP000001568">
    <property type="component" value="Chromosome 20"/>
</dbReference>
<dbReference type="AlphaFoldDB" id="A4SAR8"/>
<dbReference type="Gene3D" id="3.40.50.1820">
    <property type="entry name" value="alpha/beta hydrolase"/>
    <property type="match status" value="1"/>
</dbReference>
<dbReference type="Pfam" id="PF12697">
    <property type="entry name" value="Abhydrolase_6"/>
    <property type="match status" value="1"/>
</dbReference>
<evidence type="ECO:0000259" key="2">
    <source>
        <dbReference type="Pfam" id="PF12697"/>
    </source>
</evidence>
<dbReference type="OrthoDB" id="498673at2759"/>
<dbReference type="HOGENOM" id="CLU_957761_0_0_1"/>
<dbReference type="InterPro" id="IPR029058">
    <property type="entry name" value="AB_hydrolase_fold"/>
</dbReference>
<name>A4SAR8_OSTLU</name>
<reference evidence="3 4" key="1">
    <citation type="journal article" date="2007" name="Proc. Natl. Acad. Sci. U.S.A.">
        <title>The tiny eukaryote Ostreococcus provides genomic insights into the paradox of plankton speciation.</title>
        <authorList>
            <person name="Palenik B."/>
            <person name="Grimwood J."/>
            <person name="Aerts A."/>
            <person name="Rouze P."/>
            <person name="Salamov A."/>
            <person name="Putnam N."/>
            <person name="Dupont C."/>
            <person name="Jorgensen R."/>
            <person name="Derelle E."/>
            <person name="Rombauts S."/>
            <person name="Zhou K."/>
            <person name="Otillar R."/>
            <person name="Merchant S.S."/>
            <person name="Podell S."/>
            <person name="Gaasterland T."/>
            <person name="Napoli C."/>
            <person name="Gendler K."/>
            <person name="Manuell A."/>
            <person name="Tai V."/>
            <person name="Vallon O."/>
            <person name="Piganeau G."/>
            <person name="Jancek S."/>
            <person name="Heijde M."/>
            <person name="Jabbari K."/>
            <person name="Bowler C."/>
            <person name="Lohr M."/>
            <person name="Robbens S."/>
            <person name="Werner G."/>
            <person name="Dubchak I."/>
            <person name="Pazour G.J."/>
            <person name="Ren Q."/>
            <person name="Paulsen I."/>
            <person name="Delwiche C."/>
            <person name="Schmutz J."/>
            <person name="Rokhsar D."/>
            <person name="Van de Peer Y."/>
            <person name="Moreau H."/>
            <person name="Grigoriev I.V."/>
        </authorList>
    </citation>
    <scope>NUCLEOTIDE SEQUENCE [LARGE SCALE GENOMIC DNA]</scope>
    <source>
        <strain evidence="3 4">CCE9901</strain>
    </source>
</reference>
<dbReference type="GeneID" id="5006541"/>
<keyword evidence="1" id="KW-1133">Transmembrane helix</keyword>
<proteinExistence type="predicted"/>
<dbReference type="SUPFAM" id="SSF53474">
    <property type="entry name" value="alpha/beta-Hydrolases"/>
    <property type="match status" value="1"/>
</dbReference>
<evidence type="ECO:0000313" key="4">
    <source>
        <dbReference type="Proteomes" id="UP000001568"/>
    </source>
</evidence>
<dbReference type="KEGG" id="olu:OSTLU_94057"/>
<dbReference type="OMA" id="SSPREIW"/>
<dbReference type="RefSeq" id="XP_001422655.1">
    <property type="nucleotide sequence ID" value="XM_001422618.1"/>
</dbReference>
<dbReference type="Gramene" id="ABP00972">
    <property type="protein sequence ID" value="ABP00972"/>
    <property type="gene ID" value="OSTLU_94057"/>
</dbReference>
<keyword evidence="4" id="KW-1185">Reference proteome</keyword>
<keyword evidence="1" id="KW-0472">Membrane</keyword>
<gene>
    <name evidence="3" type="ORF">OSTLU_94057</name>
</gene>
<keyword evidence="1" id="KW-0812">Transmembrane</keyword>
<dbReference type="InterPro" id="IPR000073">
    <property type="entry name" value="AB_hydrolase_1"/>
</dbReference>
<feature type="domain" description="AB hydrolase-1" evidence="2">
    <location>
        <begin position="7"/>
        <end position="284"/>
    </location>
</feature>
<evidence type="ECO:0000256" key="1">
    <source>
        <dbReference type="SAM" id="Phobius"/>
    </source>
</evidence>
<sequence length="291" mass="31029">MRRASEALDAEVVAHDSCGFGLTARPRDVKKYTRASDAKACRAIAREVGGDAAARSLTLMGHSLGAVGAALAAAQGGVDYVVLVAPAIIGGKLRKNDAGDDAALSLPTFVRVAFAAVGAAAATAAWCLTCAVKPFLILLLRKLVRSKEFWTKGLRAAIDPSRVDAMASDWIDGYRKPSVVRDWDVGMFRVVLASVVAASSPREIWRDAMARARATTQPSTLEREDAVNALVESGAKILIVHGENDVIVPASNSRTLAKLLNCELRILPKCGHMPHEESPEAFIDVLRDFIS</sequence>
<evidence type="ECO:0000313" key="3">
    <source>
        <dbReference type="EMBL" id="ABP00972.1"/>
    </source>
</evidence>
<feature type="transmembrane region" description="Helical" evidence="1">
    <location>
        <begin position="109"/>
        <end position="140"/>
    </location>
</feature>
<accession>A4SAR8</accession>
<feature type="transmembrane region" description="Helical" evidence="1">
    <location>
        <begin position="64"/>
        <end position="89"/>
    </location>
</feature>
<dbReference type="eggNOG" id="KOG1454">
    <property type="taxonomic scope" value="Eukaryota"/>
</dbReference>